<sequence length="311" mass="32484">MSRQSAPEQPTSDGAANIRGALIMVLSMALFAVEDLFIKVLAATVPPGEMLMFIGGLGAPILAGLSLARREPWPWRALAHRTVALRTAGEAVGTFGYILALSLAPLALVSAMLQAVPLAVTLGAALVFGEAVGWRRWSAVAVGFAGVVIVVDPWGAGFDPAALFAILAIFGLGARDLATRVVPRAITGLQLSVTAFVALVPTGALLMWLSGTPFVPLTGQALAFLPMILIFGIGGYLTVVAATRAGDVGFVAPFRYFRILFAMVLASTLLGEAITVPMLIGSALIVGSGLYTFFRERRLRRAASLVAPRGI</sequence>
<comment type="subcellular location">
    <subcellularLocation>
        <location evidence="1">Membrane</location>
        <topology evidence="1">Multi-pass membrane protein</topology>
    </subcellularLocation>
</comment>
<dbReference type="InterPro" id="IPR050638">
    <property type="entry name" value="AA-Vitamin_Transporters"/>
</dbReference>
<feature type="transmembrane region" description="Helical" evidence="6">
    <location>
        <begin position="221"/>
        <end position="242"/>
    </location>
</feature>
<feature type="transmembrane region" description="Helical" evidence="6">
    <location>
        <begin position="185"/>
        <end position="209"/>
    </location>
</feature>
<organism evidence="8 9">
    <name type="scientific">Pseudoroseicyclus tamaricis</name>
    <dbReference type="NCBI Taxonomy" id="2705421"/>
    <lineage>
        <taxon>Bacteria</taxon>
        <taxon>Pseudomonadati</taxon>
        <taxon>Pseudomonadota</taxon>
        <taxon>Alphaproteobacteria</taxon>
        <taxon>Rhodobacterales</taxon>
        <taxon>Paracoccaceae</taxon>
        <taxon>Pseudoroseicyclus</taxon>
    </lineage>
</organism>
<feature type="transmembrane region" description="Helical" evidence="6">
    <location>
        <begin position="20"/>
        <end position="38"/>
    </location>
</feature>
<keyword evidence="4 6" id="KW-1133">Transmembrane helix</keyword>
<comment type="caution">
    <text evidence="8">The sequence shown here is derived from an EMBL/GenBank/DDBJ whole genome shotgun (WGS) entry which is preliminary data.</text>
</comment>
<dbReference type="SUPFAM" id="SSF103481">
    <property type="entry name" value="Multidrug resistance efflux transporter EmrE"/>
    <property type="match status" value="2"/>
</dbReference>
<evidence type="ECO:0000313" key="8">
    <source>
        <dbReference type="EMBL" id="NDV01724.1"/>
    </source>
</evidence>
<evidence type="ECO:0000313" key="9">
    <source>
        <dbReference type="Proteomes" id="UP000474757"/>
    </source>
</evidence>
<dbReference type="InterPro" id="IPR000620">
    <property type="entry name" value="EamA_dom"/>
</dbReference>
<evidence type="ECO:0000256" key="1">
    <source>
        <dbReference type="ARBA" id="ARBA00004141"/>
    </source>
</evidence>
<feature type="transmembrane region" description="Helical" evidence="6">
    <location>
        <begin position="50"/>
        <end position="68"/>
    </location>
</feature>
<proteinExistence type="inferred from homology"/>
<feature type="transmembrane region" description="Helical" evidence="6">
    <location>
        <begin position="254"/>
        <end position="270"/>
    </location>
</feature>
<feature type="transmembrane region" description="Helical" evidence="6">
    <location>
        <begin position="95"/>
        <end position="128"/>
    </location>
</feature>
<dbReference type="EMBL" id="JAAGAB010000003">
    <property type="protein sequence ID" value="NDV01724.1"/>
    <property type="molecule type" value="Genomic_DNA"/>
</dbReference>
<dbReference type="Pfam" id="PF00892">
    <property type="entry name" value="EamA"/>
    <property type="match status" value="1"/>
</dbReference>
<dbReference type="AlphaFoldDB" id="A0A6B2JZN6"/>
<evidence type="ECO:0000256" key="4">
    <source>
        <dbReference type="ARBA" id="ARBA00022989"/>
    </source>
</evidence>
<feature type="domain" description="EamA" evidence="7">
    <location>
        <begin position="19"/>
        <end position="151"/>
    </location>
</feature>
<dbReference type="GO" id="GO:0016020">
    <property type="term" value="C:membrane"/>
    <property type="evidence" value="ECO:0007669"/>
    <property type="project" value="UniProtKB-SubCell"/>
</dbReference>
<dbReference type="RefSeq" id="WP_163894049.1">
    <property type="nucleotide sequence ID" value="NZ_JAAFYS010000003.1"/>
</dbReference>
<dbReference type="PANTHER" id="PTHR32322:SF2">
    <property type="entry name" value="EAMA DOMAIN-CONTAINING PROTEIN"/>
    <property type="match status" value="1"/>
</dbReference>
<name>A0A6B2JZN6_9RHOB</name>
<keyword evidence="5 6" id="KW-0472">Membrane</keyword>
<keyword evidence="3 6" id="KW-0812">Transmembrane</keyword>
<feature type="transmembrane region" description="Helical" evidence="6">
    <location>
        <begin position="161"/>
        <end position="178"/>
    </location>
</feature>
<accession>A0A6B2JZN6</accession>
<evidence type="ECO:0000256" key="3">
    <source>
        <dbReference type="ARBA" id="ARBA00022692"/>
    </source>
</evidence>
<keyword evidence="9" id="KW-1185">Reference proteome</keyword>
<comment type="similarity">
    <text evidence="2">Belongs to the EamA transporter family.</text>
</comment>
<feature type="transmembrane region" description="Helical" evidence="6">
    <location>
        <begin position="276"/>
        <end position="294"/>
    </location>
</feature>
<protein>
    <submittedName>
        <fullName evidence="8">DMT family transporter</fullName>
    </submittedName>
</protein>
<evidence type="ECO:0000256" key="2">
    <source>
        <dbReference type="ARBA" id="ARBA00007362"/>
    </source>
</evidence>
<dbReference type="Proteomes" id="UP000474757">
    <property type="component" value="Unassembled WGS sequence"/>
</dbReference>
<gene>
    <name evidence="8" type="ORF">GZA08_12190</name>
</gene>
<evidence type="ECO:0000259" key="7">
    <source>
        <dbReference type="Pfam" id="PF00892"/>
    </source>
</evidence>
<evidence type="ECO:0000256" key="5">
    <source>
        <dbReference type="ARBA" id="ARBA00023136"/>
    </source>
</evidence>
<dbReference type="PANTHER" id="PTHR32322">
    <property type="entry name" value="INNER MEMBRANE TRANSPORTER"/>
    <property type="match status" value="1"/>
</dbReference>
<dbReference type="InterPro" id="IPR037185">
    <property type="entry name" value="EmrE-like"/>
</dbReference>
<evidence type="ECO:0000256" key="6">
    <source>
        <dbReference type="SAM" id="Phobius"/>
    </source>
</evidence>
<reference evidence="8 9" key="1">
    <citation type="submission" date="2020-02" db="EMBL/GenBank/DDBJ databases">
        <title>Pseudoroseicyclus tamarix, sp. nov., isolated from offshore sediment of a Tamarix chinensis forest.</title>
        <authorList>
            <person name="Gai Y."/>
        </authorList>
    </citation>
    <scope>NUCLEOTIDE SEQUENCE [LARGE SCALE GENOMIC DNA]</scope>
    <source>
        <strain evidence="8 9">CLL3-39</strain>
    </source>
</reference>